<dbReference type="Gene3D" id="6.10.140.1990">
    <property type="match status" value="1"/>
</dbReference>
<dbReference type="InterPro" id="IPR030190">
    <property type="entry name" value="MacA_alpha-hairpin_sf"/>
</dbReference>
<dbReference type="GO" id="GO:1990195">
    <property type="term" value="C:macrolide transmembrane transporter complex"/>
    <property type="evidence" value="ECO:0007669"/>
    <property type="project" value="InterPro"/>
</dbReference>
<dbReference type="Pfam" id="PF25973">
    <property type="entry name" value="BSH_CzcB"/>
    <property type="match status" value="1"/>
</dbReference>
<evidence type="ECO:0000259" key="4">
    <source>
        <dbReference type="Pfam" id="PF25954"/>
    </source>
</evidence>
<evidence type="ECO:0000256" key="1">
    <source>
        <dbReference type="ARBA" id="ARBA00004196"/>
    </source>
</evidence>
<keyword evidence="7" id="KW-1185">Reference proteome</keyword>
<dbReference type="AlphaFoldDB" id="A0A7C9QTL3"/>
<dbReference type="SUPFAM" id="SSF111369">
    <property type="entry name" value="HlyD-like secretion proteins"/>
    <property type="match status" value="1"/>
</dbReference>
<evidence type="ECO:0000313" key="7">
    <source>
        <dbReference type="Proteomes" id="UP000480684"/>
    </source>
</evidence>
<dbReference type="GO" id="GO:1990961">
    <property type="term" value="P:xenobiotic detoxification by transmembrane export across the plasma membrane"/>
    <property type="evidence" value="ECO:0007669"/>
    <property type="project" value="InterPro"/>
</dbReference>
<feature type="domain" description="CusB-like beta-barrel" evidence="4">
    <location>
        <begin position="211"/>
        <end position="274"/>
    </location>
</feature>
<evidence type="ECO:0000259" key="5">
    <source>
        <dbReference type="Pfam" id="PF25973"/>
    </source>
</evidence>
<feature type="chain" id="PRO_5028889407" evidence="3">
    <location>
        <begin position="26"/>
        <end position="292"/>
    </location>
</feature>
<evidence type="ECO:0000256" key="3">
    <source>
        <dbReference type="SAM" id="SignalP"/>
    </source>
</evidence>
<dbReference type="Pfam" id="PF25954">
    <property type="entry name" value="Beta-barrel_RND_2"/>
    <property type="match status" value="1"/>
</dbReference>
<organism evidence="6 7">
    <name type="scientific">Magnetospirillum aberrantis SpK</name>
    <dbReference type="NCBI Taxonomy" id="908842"/>
    <lineage>
        <taxon>Bacteria</taxon>
        <taxon>Pseudomonadati</taxon>
        <taxon>Pseudomonadota</taxon>
        <taxon>Alphaproteobacteria</taxon>
        <taxon>Rhodospirillales</taxon>
        <taxon>Rhodospirillaceae</taxon>
        <taxon>Magnetospirillum</taxon>
    </lineage>
</organism>
<dbReference type="GO" id="GO:0030313">
    <property type="term" value="C:cell envelope"/>
    <property type="evidence" value="ECO:0007669"/>
    <property type="project" value="UniProtKB-SubCell"/>
</dbReference>
<proteinExistence type="predicted"/>
<dbReference type="InterPro" id="IPR058647">
    <property type="entry name" value="BSH_CzcB-like"/>
</dbReference>
<accession>A0A7C9QTL3</accession>
<keyword evidence="2" id="KW-0175">Coiled coil</keyword>
<gene>
    <name evidence="6" type="ORF">G4223_08890</name>
</gene>
<name>A0A7C9QTL3_9PROT</name>
<feature type="domain" description="CzcB-like barrel-sandwich hybrid" evidence="5">
    <location>
        <begin position="45"/>
        <end position="208"/>
    </location>
</feature>
<dbReference type="Gene3D" id="2.40.30.170">
    <property type="match status" value="1"/>
</dbReference>
<dbReference type="EMBL" id="JAAIYP010000035">
    <property type="protein sequence ID" value="NFV80225.1"/>
    <property type="molecule type" value="Genomic_DNA"/>
</dbReference>
<dbReference type="RefSeq" id="WP_163678002.1">
    <property type="nucleotide sequence ID" value="NZ_JAAIYP010000035.1"/>
</dbReference>
<comment type="caution">
    <text evidence="6">The sequence shown here is derived from an EMBL/GenBank/DDBJ whole genome shotgun (WGS) entry which is preliminary data.</text>
</comment>
<dbReference type="Gene3D" id="2.40.50.100">
    <property type="match status" value="1"/>
</dbReference>
<evidence type="ECO:0000256" key="2">
    <source>
        <dbReference type="ARBA" id="ARBA00023054"/>
    </source>
</evidence>
<dbReference type="GO" id="GO:0019898">
    <property type="term" value="C:extrinsic component of membrane"/>
    <property type="evidence" value="ECO:0007669"/>
    <property type="project" value="InterPro"/>
</dbReference>
<protein>
    <submittedName>
        <fullName evidence="6">HlyD family efflux transporter periplasmic adaptor subunit</fullName>
    </submittedName>
</protein>
<dbReference type="Proteomes" id="UP000480684">
    <property type="component" value="Unassembled WGS sequence"/>
</dbReference>
<sequence>MPLSGFRAAATALAFLLLLAQPVAAEDIYGLGTVEARVLSRVGFDLAGTVVELNADHGELVKRGQVMARLDSREQTARVAQDEAGLRQAAAALNQAQARLERARAQQSHRRNVNQRRQSLVRNGTVSVEAAEDAQSTAEMAAADVAVAQADVEAARGAIEAAQATLRLSRTTLDRHQLVAPYDAIVVERSRELGAALTAGTPLFTIVDPGTVWVQAFVDESRAGPLKVGQKATITLRSLPGRVHAGTVVRIGIESDRVSEERRVHVAFDSPLADFHLGEQAEILVSTDGATP</sequence>
<dbReference type="InterPro" id="IPR050465">
    <property type="entry name" value="UPF0194_transport"/>
</dbReference>
<dbReference type="PANTHER" id="PTHR32347:SF14">
    <property type="entry name" value="EFFLUX SYSTEM COMPONENT YKNX-RELATED"/>
    <property type="match status" value="1"/>
</dbReference>
<comment type="subcellular location">
    <subcellularLocation>
        <location evidence="1">Cell envelope</location>
    </subcellularLocation>
</comment>
<reference evidence="6 7" key="1">
    <citation type="submission" date="2020-02" db="EMBL/GenBank/DDBJ databases">
        <authorList>
            <person name="Dziuba M."/>
            <person name="Kuznetsov B."/>
            <person name="Mardanov A."/>
            <person name="Ravin N."/>
            <person name="Grouzdev D."/>
        </authorList>
    </citation>
    <scope>NUCLEOTIDE SEQUENCE [LARGE SCALE GENOMIC DNA]</scope>
    <source>
        <strain evidence="6 7">SpK</strain>
    </source>
</reference>
<keyword evidence="3" id="KW-0732">Signal</keyword>
<dbReference type="PANTHER" id="PTHR32347">
    <property type="entry name" value="EFFLUX SYSTEM COMPONENT YKNX-RELATED"/>
    <property type="match status" value="1"/>
</dbReference>
<feature type="signal peptide" evidence="3">
    <location>
        <begin position="1"/>
        <end position="25"/>
    </location>
</feature>
<evidence type="ECO:0000313" key="6">
    <source>
        <dbReference type="EMBL" id="NFV80225.1"/>
    </source>
</evidence>
<dbReference type="InterPro" id="IPR058792">
    <property type="entry name" value="Beta-barrel_RND_2"/>
</dbReference>